<dbReference type="SMART" id="SM00422">
    <property type="entry name" value="HTH_MERR"/>
    <property type="match status" value="1"/>
</dbReference>
<organism evidence="5 6">
    <name type="scientific">Petrachloros mirabilis ULC683</name>
    <dbReference type="NCBI Taxonomy" id="2781853"/>
    <lineage>
        <taxon>Bacteria</taxon>
        <taxon>Bacillati</taxon>
        <taxon>Cyanobacteriota</taxon>
        <taxon>Cyanophyceae</taxon>
        <taxon>Synechococcales</taxon>
        <taxon>Petrachlorosaceae</taxon>
        <taxon>Petrachloros</taxon>
        <taxon>Petrachloros mirabilis</taxon>
    </lineage>
</organism>
<feature type="domain" description="HTH merR-type" evidence="4">
    <location>
        <begin position="1"/>
        <end position="70"/>
    </location>
</feature>
<reference evidence="5" key="1">
    <citation type="submission" date="2019-12" db="EMBL/GenBank/DDBJ databases">
        <title>High-Quality draft genome sequences of three cyanobacteria isolated from the limestone walls of the Old Cathedral of Coimbra.</title>
        <authorList>
            <person name="Tiago I."/>
            <person name="Soares F."/>
            <person name="Portugal A."/>
        </authorList>
    </citation>
    <scope>NUCLEOTIDE SEQUENCE [LARGE SCALE GENOMIC DNA]</scope>
    <source>
        <strain evidence="5">C</strain>
    </source>
</reference>
<protein>
    <submittedName>
        <fullName evidence="5">MerR family DNA-binding protein</fullName>
    </submittedName>
</protein>
<dbReference type="Pfam" id="PF00376">
    <property type="entry name" value="MerR"/>
    <property type="match status" value="1"/>
</dbReference>
<evidence type="ECO:0000256" key="2">
    <source>
        <dbReference type="ARBA" id="ARBA00023125"/>
    </source>
</evidence>
<evidence type="ECO:0000313" key="5">
    <source>
        <dbReference type="EMBL" id="NCJ05553.1"/>
    </source>
</evidence>
<evidence type="ECO:0000256" key="1">
    <source>
        <dbReference type="ARBA" id="ARBA00023015"/>
    </source>
</evidence>
<dbReference type="InterPro" id="IPR000551">
    <property type="entry name" value="MerR-type_HTH_dom"/>
</dbReference>
<dbReference type="InterPro" id="IPR015358">
    <property type="entry name" value="Tscrpt_reg_MerR_DNA-bd"/>
</dbReference>
<dbReference type="CDD" id="cd04770">
    <property type="entry name" value="HTH_HMRTR"/>
    <property type="match status" value="1"/>
</dbReference>
<dbReference type="Pfam" id="PF09278">
    <property type="entry name" value="MerR-DNA-bind"/>
    <property type="match status" value="1"/>
</dbReference>
<dbReference type="Proteomes" id="UP000607397">
    <property type="component" value="Unassembled WGS sequence"/>
</dbReference>
<dbReference type="PANTHER" id="PTHR30204:SF94">
    <property type="entry name" value="HEAVY METAL-DEPENDENT TRANSCRIPTIONAL REGULATOR HI_0293-RELATED"/>
    <property type="match status" value="1"/>
</dbReference>
<dbReference type="PROSITE" id="PS50937">
    <property type="entry name" value="HTH_MERR_2"/>
    <property type="match status" value="1"/>
</dbReference>
<dbReference type="InterPro" id="IPR009061">
    <property type="entry name" value="DNA-bd_dom_put_sf"/>
</dbReference>
<dbReference type="SUPFAM" id="SSF46955">
    <property type="entry name" value="Putative DNA-binding domain"/>
    <property type="match status" value="1"/>
</dbReference>
<dbReference type="PANTHER" id="PTHR30204">
    <property type="entry name" value="REDOX-CYCLING DRUG-SENSING TRANSCRIPTIONAL ACTIVATOR SOXR"/>
    <property type="match status" value="1"/>
</dbReference>
<keyword evidence="6" id="KW-1185">Reference proteome</keyword>
<sequence>MLQVQQVAQSLGINPQTIYFYERIGLIPSPPRSPAGYRLFQPQDVERLALIGRAKTLGLTLEEIREILTLQADQSLTCQEIHDRLLAKVQKIDATIAQLQALKAELLPLVHRCEDIVSAQRPDAECGVLSLPPPPQPGEARAPCG</sequence>
<dbReference type="Gene3D" id="1.10.1660.10">
    <property type="match status" value="1"/>
</dbReference>
<evidence type="ECO:0000256" key="3">
    <source>
        <dbReference type="ARBA" id="ARBA00023163"/>
    </source>
</evidence>
<dbReference type="GO" id="GO:0003677">
    <property type="term" value="F:DNA binding"/>
    <property type="evidence" value="ECO:0007669"/>
    <property type="project" value="UniProtKB-KW"/>
</dbReference>
<gene>
    <name evidence="5" type="ORF">GS597_03320</name>
</gene>
<evidence type="ECO:0000259" key="4">
    <source>
        <dbReference type="PROSITE" id="PS50937"/>
    </source>
</evidence>
<dbReference type="AlphaFoldDB" id="A0A8K2AC28"/>
<keyword evidence="1" id="KW-0805">Transcription regulation</keyword>
<accession>A0A8K2AC28</accession>
<name>A0A8K2AC28_9CYAN</name>
<keyword evidence="2 5" id="KW-0238">DNA-binding</keyword>
<dbReference type="InterPro" id="IPR047057">
    <property type="entry name" value="MerR_fam"/>
</dbReference>
<dbReference type="EMBL" id="WVIC01000004">
    <property type="protein sequence ID" value="NCJ05553.1"/>
    <property type="molecule type" value="Genomic_DNA"/>
</dbReference>
<dbReference type="GO" id="GO:0003700">
    <property type="term" value="F:DNA-binding transcription factor activity"/>
    <property type="evidence" value="ECO:0007669"/>
    <property type="project" value="InterPro"/>
</dbReference>
<dbReference type="PRINTS" id="PR00040">
    <property type="entry name" value="HTHMERR"/>
</dbReference>
<comment type="caution">
    <text evidence="5">The sequence shown here is derived from an EMBL/GenBank/DDBJ whole genome shotgun (WGS) entry which is preliminary data.</text>
</comment>
<evidence type="ECO:0000313" key="6">
    <source>
        <dbReference type="Proteomes" id="UP000607397"/>
    </source>
</evidence>
<proteinExistence type="predicted"/>
<keyword evidence="3" id="KW-0804">Transcription</keyword>